<gene>
    <name evidence="6" type="ORF">ACFPYJ_10585</name>
</gene>
<keyword evidence="1" id="KW-1003">Cell membrane</keyword>
<sequence>MLQHLPESEAVNEKFNIDFKSQYIPWDTYEEKLAVKMASGDLPDVIGMEEVDSNYLKWAKEGAFLPLDEFLQQYETFKVVPDFVWDSLKVDGHVYGIPDYFSAKGGKKMVIRKDWLDKLGLKMPTNYEELKQVVVAFTKNDPDGNGKADTQGLGLAKDIYYDPANGAYYSNTNWYHKNDKGQYIPGNISPVNKEKVQFLYDLNKEGILNKDWPVTTYKDVFKSFNAGKVGIWRTARRQRLTPIY</sequence>
<dbReference type="PANTHER" id="PTHR43649">
    <property type="entry name" value="ARABINOSE-BINDING PROTEIN-RELATED"/>
    <property type="match status" value="1"/>
</dbReference>
<comment type="caution">
    <text evidence="6">The sequence shown here is derived from an EMBL/GenBank/DDBJ whole genome shotgun (WGS) entry which is preliminary data.</text>
</comment>
<dbReference type="SUPFAM" id="SSF53850">
    <property type="entry name" value="Periplasmic binding protein-like II"/>
    <property type="match status" value="1"/>
</dbReference>
<dbReference type="EMBL" id="JBHSOW010000038">
    <property type="protein sequence ID" value="MFC5649571.1"/>
    <property type="molecule type" value="Genomic_DNA"/>
</dbReference>
<evidence type="ECO:0000256" key="3">
    <source>
        <dbReference type="ARBA" id="ARBA00023136"/>
    </source>
</evidence>
<proteinExistence type="predicted"/>
<dbReference type="InterPro" id="IPR006059">
    <property type="entry name" value="SBP"/>
</dbReference>
<dbReference type="Gene3D" id="3.40.190.10">
    <property type="entry name" value="Periplasmic binding protein-like II"/>
    <property type="match status" value="2"/>
</dbReference>
<dbReference type="PANTHER" id="PTHR43649:SF33">
    <property type="entry name" value="POLYGALACTURONAN_RHAMNOGALACTURONAN-BINDING PROTEIN YTCQ"/>
    <property type="match status" value="1"/>
</dbReference>
<keyword evidence="4" id="KW-0564">Palmitate</keyword>
<organism evidence="6 7">
    <name type="scientific">Paenibacillus solisilvae</name>
    <dbReference type="NCBI Taxonomy" id="2486751"/>
    <lineage>
        <taxon>Bacteria</taxon>
        <taxon>Bacillati</taxon>
        <taxon>Bacillota</taxon>
        <taxon>Bacilli</taxon>
        <taxon>Bacillales</taxon>
        <taxon>Paenibacillaceae</taxon>
        <taxon>Paenibacillus</taxon>
    </lineage>
</organism>
<accession>A0ABW0VYJ7</accession>
<evidence type="ECO:0000313" key="6">
    <source>
        <dbReference type="EMBL" id="MFC5649571.1"/>
    </source>
</evidence>
<reference evidence="7" key="1">
    <citation type="journal article" date="2019" name="Int. J. Syst. Evol. Microbiol.">
        <title>The Global Catalogue of Microorganisms (GCM) 10K type strain sequencing project: providing services to taxonomists for standard genome sequencing and annotation.</title>
        <authorList>
            <consortium name="The Broad Institute Genomics Platform"/>
            <consortium name="The Broad Institute Genome Sequencing Center for Infectious Disease"/>
            <person name="Wu L."/>
            <person name="Ma J."/>
        </authorList>
    </citation>
    <scope>NUCLEOTIDE SEQUENCE [LARGE SCALE GENOMIC DNA]</scope>
    <source>
        <strain evidence="7">CGMCC 1.3240</strain>
    </source>
</reference>
<evidence type="ECO:0000256" key="2">
    <source>
        <dbReference type="ARBA" id="ARBA00022729"/>
    </source>
</evidence>
<keyword evidence="7" id="KW-1185">Reference proteome</keyword>
<dbReference type="Pfam" id="PF01547">
    <property type="entry name" value="SBP_bac_1"/>
    <property type="match status" value="1"/>
</dbReference>
<evidence type="ECO:0000256" key="5">
    <source>
        <dbReference type="ARBA" id="ARBA00023288"/>
    </source>
</evidence>
<keyword evidence="5" id="KW-0449">Lipoprotein</keyword>
<evidence type="ECO:0000256" key="4">
    <source>
        <dbReference type="ARBA" id="ARBA00023139"/>
    </source>
</evidence>
<keyword evidence="2" id="KW-0732">Signal</keyword>
<dbReference type="InterPro" id="IPR050490">
    <property type="entry name" value="Bact_solute-bd_prot1"/>
</dbReference>
<dbReference type="RefSeq" id="WP_379188101.1">
    <property type="nucleotide sequence ID" value="NZ_JBHSOW010000038.1"/>
</dbReference>
<name>A0ABW0VYJ7_9BACL</name>
<protein>
    <submittedName>
        <fullName evidence="6">Extracellular solute-binding protein</fullName>
    </submittedName>
</protein>
<keyword evidence="3" id="KW-0472">Membrane</keyword>
<evidence type="ECO:0000313" key="7">
    <source>
        <dbReference type="Proteomes" id="UP001596047"/>
    </source>
</evidence>
<dbReference type="Proteomes" id="UP001596047">
    <property type="component" value="Unassembled WGS sequence"/>
</dbReference>
<evidence type="ECO:0000256" key="1">
    <source>
        <dbReference type="ARBA" id="ARBA00022475"/>
    </source>
</evidence>